<dbReference type="InterPro" id="IPR012675">
    <property type="entry name" value="Beta-grasp_dom_sf"/>
</dbReference>
<accession>A0ABV6Z6C7</accession>
<dbReference type="InterPro" id="IPR027417">
    <property type="entry name" value="P-loop_NTPase"/>
</dbReference>
<dbReference type="EMBL" id="JBHPBY010000675">
    <property type="protein sequence ID" value="MFC1853998.1"/>
    <property type="molecule type" value="Genomic_DNA"/>
</dbReference>
<dbReference type="CDD" id="cd01666">
    <property type="entry name" value="TGS_DRG"/>
    <property type="match status" value="1"/>
</dbReference>
<name>A0ABV6Z6C7_UNCC1</name>
<evidence type="ECO:0000313" key="4">
    <source>
        <dbReference type="Proteomes" id="UP001594351"/>
    </source>
</evidence>
<dbReference type="Pfam" id="PF01926">
    <property type="entry name" value="MMR_HSR1"/>
    <property type="match status" value="1"/>
</dbReference>
<dbReference type="Proteomes" id="UP001594351">
    <property type="component" value="Unassembled WGS sequence"/>
</dbReference>
<dbReference type="SUPFAM" id="SSF81271">
    <property type="entry name" value="TGS-like"/>
    <property type="match status" value="1"/>
</dbReference>
<comment type="caution">
    <text evidence="3">The sequence shown here is derived from an EMBL/GenBank/DDBJ whole genome shotgun (WGS) entry which is preliminary data.</text>
</comment>
<proteinExistence type="predicted"/>
<dbReference type="InterPro" id="IPR004095">
    <property type="entry name" value="TGS"/>
</dbReference>
<organism evidence="3 4">
    <name type="scientific">candidate division CSSED10-310 bacterium</name>
    <dbReference type="NCBI Taxonomy" id="2855610"/>
    <lineage>
        <taxon>Bacteria</taxon>
        <taxon>Bacteria division CSSED10-310</taxon>
    </lineage>
</organism>
<evidence type="ECO:0000313" key="3">
    <source>
        <dbReference type="EMBL" id="MFC1853998.1"/>
    </source>
</evidence>
<gene>
    <name evidence="3" type="ORF">ACFL27_27755</name>
</gene>
<dbReference type="PANTHER" id="PTHR43127">
    <property type="entry name" value="DEVELOPMENTALLY-REGULATED GTP-BINDING PROTEIN 2"/>
    <property type="match status" value="1"/>
</dbReference>
<dbReference type="PRINTS" id="PR00326">
    <property type="entry name" value="GTP1OBG"/>
</dbReference>
<dbReference type="Pfam" id="PF02824">
    <property type="entry name" value="TGS"/>
    <property type="match status" value="1"/>
</dbReference>
<dbReference type="InterPro" id="IPR006073">
    <property type="entry name" value="GTP-bd"/>
</dbReference>
<evidence type="ECO:0000259" key="1">
    <source>
        <dbReference type="Pfam" id="PF01926"/>
    </source>
</evidence>
<dbReference type="Gene3D" id="3.10.20.30">
    <property type="match status" value="1"/>
</dbReference>
<feature type="domain" description="TGS" evidence="2">
    <location>
        <begin position="256"/>
        <end position="327"/>
    </location>
</feature>
<keyword evidence="4" id="KW-1185">Reference proteome</keyword>
<dbReference type="InterPro" id="IPR045001">
    <property type="entry name" value="DRG"/>
</dbReference>
<reference evidence="3 4" key="1">
    <citation type="submission" date="2024-09" db="EMBL/GenBank/DDBJ databases">
        <title>Laminarin stimulates single cell rates of sulfate reduction while oxygen inhibits transcriptomic activity in coastal marine sediment.</title>
        <authorList>
            <person name="Lindsay M."/>
            <person name="Orcutt B."/>
            <person name="Emerson D."/>
            <person name="Stepanauskas R."/>
            <person name="D'Angelo T."/>
        </authorList>
    </citation>
    <scope>NUCLEOTIDE SEQUENCE [LARGE SCALE GENOMIC DNA]</scope>
    <source>
        <strain evidence="3">SAG AM-311-K15</strain>
    </source>
</reference>
<dbReference type="InterPro" id="IPR012676">
    <property type="entry name" value="TGS-like"/>
</dbReference>
<sequence length="328" mass="37095">MPANLTPEYKAAEVEYRQAKDPQAKIACLEKMLSAIPKHKGTEKLQADIKTRLKRLRDNLLRKTSKKGFSIKVEKEGTAQVALVGAPNAGKSALVEVTTNARTETADHPFATRSPIPGMLQFENLQFQLVDLPPISEEYLEPWVTDIIRNADTSLWVVDASDPDIASKVQEVSHILEQKKIKLIGAKTPLSKAYDPVRRIRTLVIAAKMDDPQAKHGLAWLRNFFEPEKSVLPLSAFGDTDFSILGRTIFDLNHIIRVFSKTPGKQPDFSRPFVLQRGECLIDFARQVHKDFVAQFRYARIWGVSKFDGQRIQRDQELNDGDIIELHK</sequence>
<evidence type="ECO:0000259" key="2">
    <source>
        <dbReference type="Pfam" id="PF02824"/>
    </source>
</evidence>
<feature type="domain" description="G" evidence="1">
    <location>
        <begin position="80"/>
        <end position="182"/>
    </location>
</feature>
<protein>
    <submittedName>
        <fullName evidence="3">GTPase</fullName>
    </submittedName>
</protein>
<dbReference type="SUPFAM" id="SSF52540">
    <property type="entry name" value="P-loop containing nucleoside triphosphate hydrolases"/>
    <property type="match status" value="1"/>
</dbReference>
<dbReference type="Gene3D" id="3.40.50.300">
    <property type="entry name" value="P-loop containing nucleotide triphosphate hydrolases"/>
    <property type="match status" value="1"/>
</dbReference>